<evidence type="ECO:0008006" key="3">
    <source>
        <dbReference type="Google" id="ProtNLM"/>
    </source>
</evidence>
<sequence>MPRTRYLTLEEAVERLFEDDTDDAEQSDIVILVCPPETSEASDEEELNDNISNHDNDDLPCDTADKLVCQAKKKSPGFMACKAYMTRFIGILANSTQSICARLYTYHDFPDISRAKMIIQRSKKIGQDKKKVRIIEKWPMYNAHKSKFHDVHLNF</sequence>
<dbReference type="Proteomes" id="UP000499080">
    <property type="component" value="Unassembled WGS sequence"/>
</dbReference>
<evidence type="ECO:0000313" key="1">
    <source>
        <dbReference type="EMBL" id="GBM16367.1"/>
    </source>
</evidence>
<accession>A0A4Y2DJM5</accession>
<gene>
    <name evidence="1" type="ORF">AVEN_28326_1</name>
</gene>
<protein>
    <recommendedName>
        <fullName evidence="3">PiggyBac transposable element-derived protein domain-containing protein</fullName>
    </recommendedName>
</protein>
<dbReference type="AlphaFoldDB" id="A0A4Y2DJM5"/>
<name>A0A4Y2DJM5_ARAVE</name>
<comment type="caution">
    <text evidence="1">The sequence shown here is derived from an EMBL/GenBank/DDBJ whole genome shotgun (WGS) entry which is preliminary data.</text>
</comment>
<dbReference type="EMBL" id="BGPR01000372">
    <property type="protein sequence ID" value="GBM16367.1"/>
    <property type="molecule type" value="Genomic_DNA"/>
</dbReference>
<keyword evidence="2" id="KW-1185">Reference proteome</keyword>
<evidence type="ECO:0000313" key="2">
    <source>
        <dbReference type="Proteomes" id="UP000499080"/>
    </source>
</evidence>
<reference evidence="1 2" key="1">
    <citation type="journal article" date="2019" name="Sci. Rep.">
        <title>Orb-weaving spider Araneus ventricosus genome elucidates the spidroin gene catalogue.</title>
        <authorList>
            <person name="Kono N."/>
            <person name="Nakamura H."/>
            <person name="Ohtoshi R."/>
            <person name="Moran D.A.P."/>
            <person name="Shinohara A."/>
            <person name="Yoshida Y."/>
            <person name="Fujiwara M."/>
            <person name="Mori M."/>
            <person name="Tomita M."/>
            <person name="Arakawa K."/>
        </authorList>
    </citation>
    <scope>NUCLEOTIDE SEQUENCE [LARGE SCALE GENOMIC DNA]</scope>
</reference>
<organism evidence="1 2">
    <name type="scientific">Araneus ventricosus</name>
    <name type="common">Orbweaver spider</name>
    <name type="synonym">Epeira ventricosa</name>
    <dbReference type="NCBI Taxonomy" id="182803"/>
    <lineage>
        <taxon>Eukaryota</taxon>
        <taxon>Metazoa</taxon>
        <taxon>Ecdysozoa</taxon>
        <taxon>Arthropoda</taxon>
        <taxon>Chelicerata</taxon>
        <taxon>Arachnida</taxon>
        <taxon>Araneae</taxon>
        <taxon>Araneomorphae</taxon>
        <taxon>Entelegynae</taxon>
        <taxon>Araneoidea</taxon>
        <taxon>Araneidae</taxon>
        <taxon>Araneus</taxon>
    </lineage>
</organism>
<dbReference type="OrthoDB" id="6470495at2759"/>
<proteinExistence type="predicted"/>